<dbReference type="PANTHER" id="PTHR46383">
    <property type="entry name" value="ASPARTATE AMINOTRANSFERASE"/>
    <property type="match status" value="1"/>
</dbReference>
<keyword evidence="9" id="KW-1185">Reference proteome</keyword>
<evidence type="ECO:0000259" key="7">
    <source>
        <dbReference type="Pfam" id="PF00155"/>
    </source>
</evidence>
<dbReference type="InterPro" id="IPR015421">
    <property type="entry name" value="PyrdxlP-dep_Trfase_major"/>
</dbReference>
<dbReference type="GO" id="GO:0030170">
    <property type="term" value="F:pyridoxal phosphate binding"/>
    <property type="evidence" value="ECO:0007669"/>
    <property type="project" value="InterPro"/>
</dbReference>
<dbReference type="GO" id="GO:0008483">
    <property type="term" value="F:transaminase activity"/>
    <property type="evidence" value="ECO:0007669"/>
    <property type="project" value="UniProtKB-KW"/>
</dbReference>
<evidence type="ECO:0000256" key="5">
    <source>
        <dbReference type="ARBA" id="ARBA00022898"/>
    </source>
</evidence>
<dbReference type="InterPro" id="IPR004839">
    <property type="entry name" value="Aminotransferase_I/II_large"/>
</dbReference>
<dbReference type="AlphaFoldDB" id="A0A1H6D2U6"/>
<evidence type="ECO:0000256" key="4">
    <source>
        <dbReference type="ARBA" id="ARBA00022679"/>
    </source>
</evidence>
<evidence type="ECO:0000256" key="2">
    <source>
        <dbReference type="ARBA" id="ARBA00007441"/>
    </source>
</evidence>
<sequence length="428" mass="45374">MSVTLSATLAANEDIERRRRAGERVLHLAFGEAGLPVHPALRDKLAAASERNGYGPVAGAAGLRTAAAGYWTRRGLPTDPDLVVSGPGSKSLLYALLLAIGGDVVLPMPSWVSYAAQADLVGSRPILVPAPPGEGGVPDPDLVAAEVRRARAQGRTVSSVLVTLPDNPTGRLATPETIGRLVRLARELDLMIISDEIYRDLMHDAALPYTSPADLAPERTIITTGLSKSLALGGWRIGVARLPEGGHALRRKLLAVASEIWSAPAAPVQEAAAYAFGDPSELTERIARSRLLHGTVARAVRDRFVEIGADVPMPQGGFYLYPDLSHLRLGGSADITKILLEEHGIGVLPGHAFGDDHAAARVRVAVSLLYGDTTEERLAALTSSDPLQLPWIADNLNYLSMGLKELSLVRHGAVLERHPALVPAPCHG</sequence>
<keyword evidence="4 6" id="KW-0808">Transferase</keyword>
<dbReference type="EC" id="2.6.1.-" evidence="6"/>
<dbReference type="Proteomes" id="UP000236732">
    <property type="component" value="Unassembled WGS sequence"/>
</dbReference>
<reference evidence="8 9" key="1">
    <citation type="submission" date="2016-10" db="EMBL/GenBank/DDBJ databases">
        <authorList>
            <person name="de Groot N.N."/>
        </authorList>
    </citation>
    <scope>NUCLEOTIDE SEQUENCE [LARGE SCALE GENOMIC DNA]</scope>
    <source>
        <strain evidence="8 9">CGMCC 4.7037</strain>
    </source>
</reference>
<protein>
    <recommendedName>
        <fullName evidence="6">Aminotransferase</fullName>
        <ecNumber evidence="6">2.6.1.-</ecNumber>
    </recommendedName>
</protein>
<dbReference type="InterPro" id="IPR015424">
    <property type="entry name" value="PyrdxlP-dep_Trfase"/>
</dbReference>
<dbReference type="Pfam" id="PF00155">
    <property type="entry name" value="Aminotran_1_2"/>
    <property type="match status" value="1"/>
</dbReference>
<accession>A0A1H6D2U6</accession>
<comment type="cofactor">
    <cofactor evidence="1 6">
        <name>pyridoxal 5'-phosphate</name>
        <dbReference type="ChEBI" id="CHEBI:597326"/>
    </cofactor>
</comment>
<evidence type="ECO:0000256" key="6">
    <source>
        <dbReference type="RuleBase" id="RU000481"/>
    </source>
</evidence>
<dbReference type="InterPro" id="IPR050596">
    <property type="entry name" value="AspAT/PAT-like"/>
</dbReference>
<keyword evidence="5" id="KW-0663">Pyridoxal phosphate</keyword>
<dbReference type="SUPFAM" id="SSF53383">
    <property type="entry name" value="PLP-dependent transferases"/>
    <property type="match status" value="1"/>
</dbReference>
<dbReference type="InterPro" id="IPR004838">
    <property type="entry name" value="NHTrfase_class1_PyrdxlP-BS"/>
</dbReference>
<dbReference type="EMBL" id="FNVT01000004">
    <property type="protein sequence ID" value="SEG79318.1"/>
    <property type="molecule type" value="Genomic_DNA"/>
</dbReference>
<name>A0A1H6D2U6_9ACTN</name>
<organism evidence="8 9">
    <name type="scientific">Nonomuraea solani</name>
    <dbReference type="NCBI Taxonomy" id="1144553"/>
    <lineage>
        <taxon>Bacteria</taxon>
        <taxon>Bacillati</taxon>
        <taxon>Actinomycetota</taxon>
        <taxon>Actinomycetes</taxon>
        <taxon>Streptosporangiales</taxon>
        <taxon>Streptosporangiaceae</taxon>
        <taxon>Nonomuraea</taxon>
    </lineage>
</organism>
<dbReference type="CDD" id="cd00609">
    <property type="entry name" value="AAT_like"/>
    <property type="match status" value="1"/>
</dbReference>
<comment type="similarity">
    <text evidence="2 6">Belongs to the class-I pyridoxal-phosphate-dependent aminotransferase family.</text>
</comment>
<dbReference type="GO" id="GO:0006520">
    <property type="term" value="P:amino acid metabolic process"/>
    <property type="evidence" value="ECO:0007669"/>
    <property type="project" value="InterPro"/>
</dbReference>
<proteinExistence type="inferred from homology"/>
<dbReference type="PROSITE" id="PS00105">
    <property type="entry name" value="AA_TRANSFER_CLASS_1"/>
    <property type="match status" value="1"/>
</dbReference>
<evidence type="ECO:0000256" key="1">
    <source>
        <dbReference type="ARBA" id="ARBA00001933"/>
    </source>
</evidence>
<dbReference type="PANTHER" id="PTHR46383:SF1">
    <property type="entry name" value="ASPARTATE AMINOTRANSFERASE"/>
    <property type="match status" value="1"/>
</dbReference>
<dbReference type="OrthoDB" id="2192472at2"/>
<evidence type="ECO:0000313" key="8">
    <source>
        <dbReference type="EMBL" id="SEG79318.1"/>
    </source>
</evidence>
<evidence type="ECO:0000256" key="3">
    <source>
        <dbReference type="ARBA" id="ARBA00022576"/>
    </source>
</evidence>
<evidence type="ECO:0000313" key="9">
    <source>
        <dbReference type="Proteomes" id="UP000236732"/>
    </source>
</evidence>
<feature type="domain" description="Aminotransferase class I/classII large" evidence="7">
    <location>
        <begin position="41"/>
        <end position="366"/>
    </location>
</feature>
<gene>
    <name evidence="8" type="ORF">SAMN05444920_104692</name>
</gene>
<keyword evidence="3 6" id="KW-0032">Aminotransferase</keyword>
<dbReference type="RefSeq" id="WP_103957172.1">
    <property type="nucleotide sequence ID" value="NZ_FNVT01000004.1"/>
</dbReference>
<dbReference type="Gene3D" id="3.40.640.10">
    <property type="entry name" value="Type I PLP-dependent aspartate aminotransferase-like (Major domain)"/>
    <property type="match status" value="1"/>
</dbReference>